<evidence type="ECO:0000313" key="2">
    <source>
        <dbReference type="Proteomes" id="UP000593994"/>
    </source>
</evidence>
<dbReference type="AlphaFoldDB" id="A0A7S7LW46"/>
<keyword evidence="2" id="KW-1185">Reference proteome</keyword>
<accession>A0A7S7LW46</accession>
<organism evidence="1 2">
    <name type="scientific">Candidatus Sulfurimonas baltica</name>
    <dbReference type="NCBI Taxonomy" id="2740404"/>
    <lineage>
        <taxon>Bacteria</taxon>
        <taxon>Pseudomonadati</taxon>
        <taxon>Campylobacterota</taxon>
        <taxon>Epsilonproteobacteria</taxon>
        <taxon>Campylobacterales</taxon>
        <taxon>Sulfurimonadaceae</taxon>
        <taxon>Sulfurimonas</taxon>
    </lineage>
</organism>
<dbReference type="Proteomes" id="UP000593994">
    <property type="component" value="Chromosome"/>
</dbReference>
<evidence type="ECO:0000313" key="1">
    <source>
        <dbReference type="EMBL" id="QOY51694.1"/>
    </source>
</evidence>
<proteinExistence type="predicted"/>
<protein>
    <submittedName>
        <fullName evidence="1">Peroxide stress protein YaaA</fullName>
    </submittedName>
</protein>
<reference evidence="1 2" key="1">
    <citation type="submission" date="2020-05" db="EMBL/GenBank/DDBJ databases">
        <title>Sulfurimonas marisnigri, sp. nov., and Sulfurimonas baltica, sp. nov., manganese oxide reducing chemolithoautotrophs of the class Epsilonproteobacteria isolated from the pelagic redoxclines of the Black and Baltic Seas and emended description of the genus Sulfurimonas.</title>
        <authorList>
            <person name="Henkel J.V."/>
            <person name="Laudan C."/>
            <person name="Werner J."/>
            <person name="Neu T."/>
            <person name="Plewe S."/>
            <person name="Sproer C."/>
            <person name="Bunk B."/>
            <person name="Schulz-Vogt H.N."/>
        </authorList>
    </citation>
    <scope>NUCLEOTIDE SEQUENCE [LARGE SCALE GENOMIC DNA]</scope>
    <source>
        <strain evidence="1 2">GD2</strain>
    </source>
</reference>
<dbReference type="RefSeq" id="WP_194369126.1">
    <property type="nucleotide sequence ID" value="NZ_CP054492.1"/>
</dbReference>
<gene>
    <name evidence="1" type="primary">yaaA</name>
    <name evidence="1" type="ORF">HUE88_11395</name>
</gene>
<dbReference type="InterPro" id="IPR005583">
    <property type="entry name" value="YaaA"/>
</dbReference>
<sequence length="123" mass="13917">MFKILFSPAEGKISGGRENAKELLGSNSARENILHEYNNILKCGDEETIKELFGFKKFSDCEPYITDIFNSPLMSAVERYQGVAYEYLDFDSLDKNGQEYTKSNTIIFSNLYGPILGGDTNYI</sequence>
<dbReference type="KEGG" id="sbal:HUE88_11395"/>
<dbReference type="EMBL" id="CP054492">
    <property type="protein sequence ID" value="QOY51694.1"/>
    <property type="molecule type" value="Genomic_DNA"/>
</dbReference>
<dbReference type="Pfam" id="PF03883">
    <property type="entry name" value="H2O2_YaaD"/>
    <property type="match status" value="1"/>
</dbReference>
<name>A0A7S7LW46_9BACT</name>